<name>A0A5J4WAR5_9EUKA</name>
<protein>
    <recommendedName>
        <fullName evidence="3">SPRY domain-containing protein</fullName>
    </recommendedName>
</protein>
<dbReference type="AlphaFoldDB" id="A0A5J4WAR5"/>
<organism evidence="1 2">
    <name type="scientific">Streblomastix strix</name>
    <dbReference type="NCBI Taxonomy" id="222440"/>
    <lineage>
        <taxon>Eukaryota</taxon>
        <taxon>Metamonada</taxon>
        <taxon>Preaxostyla</taxon>
        <taxon>Oxymonadida</taxon>
        <taxon>Streblomastigidae</taxon>
        <taxon>Streblomastix</taxon>
    </lineage>
</organism>
<dbReference type="EMBL" id="SNRW01002774">
    <property type="protein sequence ID" value="KAA6391745.1"/>
    <property type="molecule type" value="Genomic_DNA"/>
</dbReference>
<sequence length="352" mass="41332">MGLLNVILKLVEVEAEFIQINPFISIVQQLRICAQSEELKQKLDQILDLFSHQHHTGKSNRPKTQNEQIAELEAKKVWLQQQLTVEREEQQRVSVELIRICEQKEIHQREKERERSIRLSTQGEIRRIKEDQKRQKELANRQQLQLQLPVEQEYTTVRFGIVPRQGPFLYDPKTMTFTNNTLPSSKLLFAIDTKIDKDIYRCTFRINTCSLISVGIFEGGSNIDQYNEPNHLKFVFDKLLFNSKGEVWQHHDCSTEKNGPMKKGDIVSLEVDMNLPKTIHLFINKIEQPIFMSKIPNSVQFIFGLRDKGDSISMLSLKKTNIQSHKAISGRKKYEWDDSFDDRQYYYNNGYQ</sequence>
<evidence type="ECO:0008006" key="3">
    <source>
        <dbReference type="Google" id="ProtNLM"/>
    </source>
</evidence>
<accession>A0A5J4WAR5</accession>
<dbReference type="CDD" id="cd22249">
    <property type="entry name" value="UDM1_RNF168_RNF169-like"/>
    <property type="match status" value="1"/>
</dbReference>
<evidence type="ECO:0000313" key="2">
    <source>
        <dbReference type="Proteomes" id="UP000324800"/>
    </source>
</evidence>
<evidence type="ECO:0000313" key="1">
    <source>
        <dbReference type="EMBL" id="KAA6391745.1"/>
    </source>
</evidence>
<proteinExistence type="predicted"/>
<dbReference type="Proteomes" id="UP000324800">
    <property type="component" value="Unassembled WGS sequence"/>
</dbReference>
<reference evidence="1 2" key="1">
    <citation type="submission" date="2019-03" db="EMBL/GenBank/DDBJ databases">
        <title>Single cell metagenomics reveals metabolic interactions within the superorganism composed of flagellate Streblomastix strix and complex community of Bacteroidetes bacteria on its surface.</title>
        <authorList>
            <person name="Treitli S.C."/>
            <person name="Kolisko M."/>
            <person name="Husnik F."/>
            <person name="Keeling P."/>
            <person name="Hampl V."/>
        </authorList>
    </citation>
    <scope>NUCLEOTIDE SEQUENCE [LARGE SCALE GENOMIC DNA]</scope>
    <source>
        <strain evidence="1">ST1C</strain>
    </source>
</reference>
<comment type="caution">
    <text evidence="1">The sequence shown here is derived from an EMBL/GenBank/DDBJ whole genome shotgun (WGS) entry which is preliminary data.</text>
</comment>
<gene>
    <name evidence="1" type="ORF">EZS28_012730</name>
</gene>